<dbReference type="RefSeq" id="WP_227778175.1">
    <property type="nucleotide sequence ID" value="NZ_BAABKX010000013.1"/>
</dbReference>
<dbReference type="SMART" id="SM00849">
    <property type="entry name" value="Lactamase_B"/>
    <property type="match status" value="1"/>
</dbReference>
<evidence type="ECO:0000259" key="1">
    <source>
        <dbReference type="SMART" id="SM00849"/>
    </source>
</evidence>
<accession>A0AAV3UJV3</accession>
<proteinExistence type="predicted"/>
<dbReference type="InterPro" id="IPR001279">
    <property type="entry name" value="Metallo-B-lactamas"/>
</dbReference>
<name>A0AAV3UJV3_9EURY</name>
<evidence type="ECO:0000313" key="3">
    <source>
        <dbReference type="Proteomes" id="UP001501729"/>
    </source>
</evidence>
<dbReference type="NCBIfam" id="NF001911">
    <property type="entry name" value="PRK00685.1"/>
    <property type="match status" value="1"/>
</dbReference>
<dbReference type="EMBL" id="BAABKX010000013">
    <property type="protein sequence ID" value="GAA5053278.1"/>
    <property type="molecule type" value="Genomic_DNA"/>
</dbReference>
<dbReference type="InterPro" id="IPR050114">
    <property type="entry name" value="UPF0173_UPF0282_UlaG_hydrolase"/>
</dbReference>
<reference evidence="2 3" key="1">
    <citation type="journal article" date="2019" name="Int. J. Syst. Evol. Microbiol.">
        <title>The Global Catalogue of Microorganisms (GCM) 10K type strain sequencing project: providing services to taxonomists for standard genome sequencing and annotation.</title>
        <authorList>
            <consortium name="The Broad Institute Genomics Platform"/>
            <consortium name="The Broad Institute Genome Sequencing Center for Infectious Disease"/>
            <person name="Wu L."/>
            <person name="Ma J."/>
        </authorList>
    </citation>
    <scope>NUCLEOTIDE SEQUENCE [LARGE SCALE GENOMIC DNA]</scope>
    <source>
        <strain evidence="2 3">JCM 17504</strain>
    </source>
</reference>
<dbReference type="InterPro" id="IPR036866">
    <property type="entry name" value="RibonucZ/Hydroxyglut_hydro"/>
</dbReference>
<keyword evidence="3" id="KW-1185">Reference proteome</keyword>
<dbReference type="Proteomes" id="UP001501729">
    <property type="component" value="Unassembled WGS sequence"/>
</dbReference>
<feature type="domain" description="Metallo-beta-lactamase" evidence="1">
    <location>
        <begin position="13"/>
        <end position="204"/>
    </location>
</feature>
<dbReference type="GeneID" id="68616912"/>
<dbReference type="Gene3D" id="3.60.15.10">
    <property type="entry name" value="Ribonuclease Z/Hydroxyacylglutathione hydrolase-like"/>
    <property type="match status" value="1"/>
</dbReference>
<dbReference type="SUPFAM" id="SSF56281">
    <property type="entry name" value="Metallo-hydrolase/oxidoreductase"/>
    <property type="match status" value="1"/>
</dbReference>
<sequence length="241" mass="26259">MSAAAPPSLTYYGLSSFEVTDGNVRILVDPWVVEPEWTDVTVSEFEDTDAIFVTHGAYDHLGDTVEIAVESGATVYTEPAVADHLVTEGVPEPNVERVIWGNAFELFGVEVRVLETRHLSYFESDGQRLSGMPLGFQFDFSDASLYYAGDTSLFSDLELFVELNEPDIVMLPVGSAPGDLAPLPPRDAAVVAGWLDVETVIPVHYVPGSDEVEKFAVELADRAGENAPTITELSVGERYKL</sequence>
<dbReference type="PANTHER" id="PTHR43546">
    <property type="entry name" value="UPF0173 METAL-DEPENDENT HYDROLASE MJ1163-RELATED"/>
    <property type="match status" value="1"/>
</dbReference>
<dbReference type="PANTHER" id="PTHR43546:SF4">
    <property type="entry name" value="UPF0282 PROTEIN MJ1629"/>
    <property type="match status" value="1"/>
</dbReference>
<gene>
    <name evidence="2" type="ORF">GCM10025751_30350</name>
</gene>
<dbReference type="AlphaFoldDB" id="A0AAV3UJV3"/>
<dbReference type="GO" id="GO:0016787">
    <property type="term" value="F:hydrolase activity"/>
    <property type="evidence" value="ECO:0007669"/>
    <property type="project" value="UniProtKB-KW"/>
</dbReference>
<protein>
    <submittedName>
        <fullName evidence="2">Metal-dependent hydrolase</fullName>
    </submittedName>
</protein>
<dbReference type="Pfam" id="PF12706">
    <property type="entry name" value="Lactamase_B_2"/>
    <property type="match status" value="1"/>
</dbReference>
<comment type="caution">
    <text evidence="2">The sequence shown here is derived from an EMBL/GenBank/DDBJ whole genome shotgun (WGS) entry which is preliminary data.</text>
</comment>
<keyword evidence="2" id="KW-0378">Hydrolase</keyword>
<evidence type="ECO:0000313" key="2">
    <source>
        <dbReference type="EMBL" id="GAA5053278.1"/>
    </source>
</evidence>
<organism evidence="2 3">
    <name type="scientific">Haladaptatus pallidirubidus</name>
    <dbReference type="NCBI Taxonomy" id="1008152"/>
    <lineage>
        <taxon>Archaea</taxon>
        <taxon>Methanobacteriati</taxon>
        <taxon>Methanobacteriota</taxon>
        <taxon>Stenosarchaea group</taxon>
        <taxon>Halobacteria</taxon>
        <taxon>Halobacteriales</taxon>
        <taxon>Haladaptataceae</taxon>
        <taxon>Haladaptatus</taxon>
    </lineage>
</organism>